<dbReference type="SMART" id="SM00406">
    <property type="entry name" value="IGv"/>
    <property type="match status" value="1"/>
</dbReference>
<dbReference type="PANTHER" id="PTHR24100:SF151">
    <property type="entry name" value="ICOS LIGAND"/>
    <property type="match status" value="1"/>
</dbReference>
<dbReference type="InterPro" id="IPR013106">
    <property type="entry name" value="Ig_V-set"/>
</dbReference>
<dbReference type="Pfam" id="PF07686">
    <property type="entry name" value="V-set"/>
    <property type="match status" value="1"/>
</dbReference>
<keyword evidence="3" id="KW-0393">Immunoglobulin domain</keyword>
<dbReference type="GO" id="GO:0009897">
    <property type="term" value="C:external side of plasma membrane"/>
    <property type="evidence" value="ECO:0007669"/>
    <property type="project" value="TreeGrafter"/>
</dbReference>
<evidence type="ECO:0000313" key="8">
    <source>
        <dbReference type="Proteomes" id="UP000265040"/>
    </source>
</evidence>
<keyword evidence="4" id="KW-0812">Transmembrane</keyword>
<evidence type="ECO:0000256" key="3">
    <source>
        <dbReference type="ARBA" id="ARBA00023319"/>
    </source>
</evidence>
<dbReference type="STRING" id="64144.ENSATEP00000007185"/>
<feature type="transmembrane region" description="Helical" evidence="4">
    <location>
        <begin position="142"/>
        <end position="162"/>
    </location>
</feature>
<reference evidence="7" key="3">
    <citation type="submission" date="2025-09" db="UniProtKB">
        <authorList>
            <consortium name="Ensembl"/>
        </authorList>
    </citation>
    <scope>IDENTIFICATION</scope>
</reference>
<comment type="subcellular location">
    <subcellularLocation>
        <location evidence="1">Membrane</location>
    </subcellularLocation>
</comment>
<dbReference type="PANTHER" id="PTHR24100">
    <property type="entry name" value="BUTYROPHILIN"/>
    <property type="match status" value="1"/>
</dbReference>
<dbReference type="GO" id="GO:0001817">
    <property type="term" value="P:regulation of cytokine production"/>
    <property type="evidence" value="ECO:0007669"/>
    <property type="project" value="TreeGrafter"/>
</dbReference>
<dbReference type="Proteomes" id="UP000265040">
    <property type="component" value="Chromosome 18"/>
</dbReference>
<sequence>CLHAAMFVTAFDEQHDSSDTKIKAKPGQDVVLQCQSSRSAAITMLKYVSPDLKLEGYVFFFRENRVYENYQDPSYRGRVELKDSEMKDGDASVILKNVNINDTGTYECYVGYGDNIELINTINLKVEPGELVCVCVNSRGHVGLAVGLSVTVLFLVLGFMFLTKLKRTRQSPNSAPADSSDGS</sequence>
<dbReference type="Gene3D" id="2.60.40.10">
    <property type="entry name" value="Immunoglobulins"/>
    <property type="match status" value="1"/>
</dbReference>
<keyword evidence="2 4" id="KW-0472">Membrane</keyword>
<evidence type="ECO:0000256" key="1">
    <source>
        <dbReference type="ARBA" id="ARBA00004370"/>
    </source>
</evidence>
<dbReference type="InParanoid" id="A0A3Q1HIC5"/>
<feature type="domain" description="Immunoglobulin V-set" evidence="5">
    <location>
        <begin position="29"/>
        <end position="110"/>
    </location>
</feature>
<keyword evidence="8" id="KW-1185">Reference proteome</keyword>
<dbReference type="InterPro" id="IPR013783">
    <property type="entry name" value="Ig-like_fold"/>
</dbReference>
<reference evidence="7" key="1">
    <citation type="submission" date="2021-04" db="EMBL/GenBank/DDBJ databases">
        <authorList>
            <consortium name="Wellcome Sanger Institute Data Sharing"/>
        </authorList>
    </citation>
    <scope>NUCLEOTIDE SEQUENCE [LARGE SCALE GENOMIC DNA]</scope>
</reference>
<dbReference type="GeneTree" id="ENSGT00940000177043"/>
<keyword evidence="4" id="KW-1133">Transmembrane helix</keyword>
<dbReference type="GO" id="GO:0050852">
    <property type="term" value="P:T cell receptor signaling pathway"/>
    <property type="evidence" value="ECO:0007669"/>
    <property type="project" value="TreeGrafter"/>
</dbReference>
<dbReference type="GO" id="GO:0005102">
    <property type="term" value="F:signaling receptor binding"/>
    <property type="evidence" value="ECO:0007669"/>
    <property type="project" value="TreeGrafter"/>
</dbReference>
<dbReference type="AlphaFoldDB" id="A0A3Q1HIC5"/>
<proteinExistence type="predicted"/>
<evidence type="ECO:0000313" key="7">
    <source>
        <dbReference type="Ensembl" id="ENSATEP00000007185.2"/>
    </source>
</evidence>
<dbReference type="SMART" id="SM00409">
    <property type="entry name" value="IG"/>
    <property type="match status" value="1"/>
</dbReference>
<feature type="domain" description="Immunoglobulin" evidence="6">
    <location>
        <begin position="19"/>
        <end position="127"/>
    </location>
</feature>
<evidence type="ECO:0000259" key="5">
    <source>
        <dbReference type="SMART" id="SM00406"/>
    </source>
</evidence>
<reference evidence="7" key="2">
    <citation type="submission" date="2025-08" db="UniProtKB">
        <authorList>
            <consortium name="Ensembl"/>
        </authorList>
    </citation>
    <scope>IDENTIFICATION</scope>
</reference>
<evidence type="ECO:0000259" key="6">
    <source>
        <dbReference type="SMART" id="SM00409"/>
    </source>
</evidence>
<dbReference type="OrthoDB" id="7225082at2759"/>
<accession>A0A3Q1HIC5</accession>
<organism evidence="7 8">
    <name type="scientific">Anabas testudineus</name>
    <name type="common">Climbing perch</name>
    <name type="synonym">Anthias testudineus</name>
    <dbReference type="NCBI Taxonomy" id="64144"/>
    <lineage>
        <taxon>Eukaryota</taxon>
        <taxon>Metazoa</taxon>
        <taxon>Chordata</taxon>
        <taxon>Craniata</taxon>
        <taxon>Vertebrata</taxon>
        <taxon>Euteleostomi</taxon>
        <taxon>Actinopterygii</taxon>
        <taxon>Neopterygii</taxon>
        <taxon>Teleostei</taxon>
        <taxon>Neoteleostei</taxon>
        <taxon>Acanthomorphata</taxon>
        <taxon>Anabantaria</taxon>
        <taxon>Anabantiformes</taxon>
        <taxon>Anabantoidei</taxon>
        <taxon>Anabantidae</taxon>
        <taxon>Anabas</taxon>
    </lineage>
</organism>
<dbReference type="SUPFAM" id="SSF48726">
    <property type="entry name" value="Immunoglobulin"/>
    <property type="match status" value="1"/>
</dbReference>
<evidence type="ECO:0000256" key="2">
    <source>
        <dbReference type="ARBA" id="ARBA00023136"/>
    </source>
</evidence>
<evidence type="ECO:0000256" key="4">
    <source>
        <dbReference type="SAM" id="Phobius"/>
    </source>
</evidence>
<protein>
    <recommendedName>
        <fullName evidence="9">Ig-like domain-containing protein</fullName>
    </recommendedName>
</protein>
<evidence type="ECO:0008006" key="9">
    <source>
        <dbReference type="Google" id="ProtNLM"/>
    </source>
</evidence>
<dbReference type="Ensembl" id="ENSATET00000007308.2">
    <property type="protein sequence ID" value="ENSATEP00000007185.2"/>
    <property type="gene ID" value="ENSATEG00000005063.2"/>
</dbReference>
<dbReference type="InterPro" id="IPR036179">
    <property type="entry name" value="Ig-like_dom_sf"/>
</dbReference>
<name>A0A3Q1HIC5_ANATE</name>
<dbReference type="InterPro" id="IPR003599">
    <property type="entry name" value="Ig_sub"/>
</dbReference>
<dbReference type="InterPro" id="IPR050504">
    <property type="entry name" value="IgSF_BTN/MOG"/>
</dbReference>